<name>A0A9D1FHV8_9BACT</name>
<dbReference type="PANTHER" id="PTHR47786">
    <property type="entry name" value="ALPHA-1,4-GLUCAN:MALTOSE-1-PHOSPHATE MALTOSYLTRANSFERASE"/>
    <property type="match status" value="1"/>
</dbReference>
<organism evidence="2 3">
    <name type="scientific">Candidatus Galligastranaerophilus intestinavium</name>
    <dbReference type="NCBI Taxonomy" id="2840836"/>
    <lineage>
        <taxon>Bacteria</taxon>
        <taxon>Candidatus Galligastranaerophilus</taxon>
    </lineage>
</organism>
<dbReference type="InterPro" id="IPR017853">
    <property type="entry name" value="GH"/>
</dbReference>
<protein>
    <submittedName>
        <fullName evidence="2">Alpha-glucosidase C-terminal domain-containing protein</fullName>
    </submittedName>
</protein>
<dbReference type="Gene3D" id="2.60.40.1180">
    <property type="entry name" value="Golgi alpha-mannosidase II"/>
    <property type="match status" value="1"/>
</dbReference>
<dbReference type="EMBL" id="DVJQ01000017">
    <property type="protein sequence ID" value="HIS73752.1"/>
    <property type="molecule type" value="Genomic_DNA"/>
</dbReference>
<dbReference type="Pfam" id="PF16657">
    <property type="entry name" value="Malt_amylase_C"/>
    <property type="match status" value="1"/>
</dbReference>
<dbReference type="GO" id="GO:0005975">
    <property type="term" value="P:carbohydrate metabolic process"/>
    <property type="evidence" value="ECO:0007669"/>
    <property type="project" value="InterPro"/>
</dbReference>
<evidence type="ECO:0000313" key="2">
    <source>
        <dbReference type="EMBL" id="HIS73752.1"/>
    </source>
</evidence>
<reference evidence="2" key="2">
    <citation type="journal article" date="2021" name="PeerJ">
        <title>Extensive microbial diversity within the chicken gut microbiome revealed by metagenomics and culture.</title>
        <authorList>
            <person name="Gilroy R."/>
            <person name="Ravi A."/>
            <person name="Getino M."/>
            <person name="Pursley I."/>
            <person name="Horton D.L."/>
            <person name="Alikhan N.F."/>
            <person name="Baker D."/>
            <person name="Gharbi K."/>
            <person name="Hall N."/>
            <person name="Watson M."/>
            <person name="Adriaenssens E.M."/>
            <person name="Foster-Nyarko E."/>
            <person name="Jarju S."/>
            <person name="Secka A."/>
            <person name="Antonio M."/>
            <person name="Oren A."/>
            <person name="Chaudhuri R.R."/>
            <person name="La Ragione R."/>
            <person name="Hildebrand F."/>
            <person name="Pallen M.J."/>
        </authorList>
    </citation>
    <scope>NUCLEOTIDE SEQUENCE</scope>
    <source>
        <strain evidence="2">CHK152-2871</strain>
    </source>
</reference>
<sequence>MKRIVFIRGFVFTLLFSLVCLGANCAQLGWSNDLRSLFAGNKSVIYALNIRSFGAEDTNGDDIIEPLDGDKKGTFLNAIPRLKELTKLGINTVYLLPVTKTGKLKALGTAGSLYALDSFDRLSPLLDDKNNPMSVEQEAKMFVDEAHKLGLRVIVDIPSCGSYDMSLEQPDLFIKDKNGNTVVPADWTDVRLFKVYDENGKLNRALVENYQKMIKMLQDIGVDGIRADVAAIKPYEFWKEVIDYARMKDPQFLFIAEACPTWTNPAKQWGDYETVPRLLEAGFDGYYGDWANFSDFTKSKDVIKRIKSDLKISKEFNKQKSTMASFATHDQQSVIVRGGVPLWEMITWLNVTLPLNPYYLDGYVTGDSYIYRYENKKADRSSTDDDYYFVHRGKFDIFNFSRRPEGNYAELKEKFVKAMKFKYWAKSVLVDGKFVEFKTSNPSVFAYARKNGDDAVVVIGNLNKEHEVDANVYIRNLKDTSFISPVKMGEAPIVKRGKMSVSLKPYEVQVYMLNKVNF</sequence>
<accession>A0A9D1FHV8</accession>
<dbReference type="SUPFAM" id="SSF51011">
    <property type="entry name" value="Glycosyl hydrolase domain"/>
    <property type="match status" value="1"/>
</dbReference>
<feature type="domain" description="Glycosyl hydrolase family 13 catalytic" evidence="1">
    <location>
        <begin position="47"/>
        <end position="396"/>
    </location>
</feature>
<comment type="caution">
    <text evidence="2">The sequence shown here is derived from an EMBL/GenBank/DDBJ whole genome shotgun (WGS) entry which is preliminary data.</text>
</comment>
<dbReference type="InterPro" id="IPR013780">
    <property type="entry name" value="Glyco_hydro_b"/>
</dbReference>
<dbReference type="InterPro" id="IPR006047">
    <property type="entry name" value="GH13_cat_dom"/>
</dbReference>
<dbReference type="Gene3D" id="3.20.20.80">
    <property type="entry name" value="Glycosidases"/>
    <property type="match status" value="2"/>
</dbReference>
<dbReference type="SUPFAM" id="SSF51445">
    <property type="entry name" value="(Trans)glycosidases"/>
    <property type="match status" value="1"/>
</dbReference>
<gene>
    <name evidence="2" type="ORF">IAA86_01870</name>
</gene>
<dbReference type="AlphaFoldDB" id="A0A9D1FHV8"/>
<evidence type="ECO:0000259" key="1">
    <source>
        <dbReference type="SMART" id="SM00642"/>
    </source>
</evidence>
<evidence type="ECO:0000313" key="3">
    <source>
        <dbReference type="Proteomes" id="UP000886865"/>
    </source>
</evidence>
<reference evidence="2" key="1">
    <citation type="submission" date="2020-10" db="EMBL/GenBank/DDBJ databases">
        <authorList>
            <person name="Gilroy R."/>
        </authorList>
    </citation>
    <scope>NUCLEOTIDE SEQUENCE</scope>
    <source>
        <strain evidence="2">CHK152-2871</strain>
    </source>
</reference>
<dbReference type="PANTHER" id="PTHR47786:SF2">
    <property type="entry name" value="GLYCOSYL HYDROLASE FAMILY 13 CATALYTIC DOMAIN-CONTAINING PROTEIN"/>
    <property type="match status" value="1"/>
</dbReference>
<dbReference type="InterPro" id="IPR032091">
    <property type="entry name" value="Malt_amylase-like_C"/>
</dbReference>
<dbReference type="SMART" id="SM00642">
    <property type="entry name" value="Aamy"/>
    <property type="match status" value="1"/>
</dbReference>
<proteinExistence type="predicted"/>
<dbReference type="Proteomes" id="UP000886865">
    <property type="component" value="Unassembled WGS sequence"/>
</dbReference>